<accession>A0A0F5PP65</accession>
<dbReference type="Proteomes" id="UP000010146">
    <property type="component" value="Unassembled WGS sequence"/>
</dbReference>
<dbReference type="AlphaFoldDB" id="A0A0F5PP65"/>
<evidence type="ECO:0000313" key="1">
    <source>
        <dbReference type="EMBL" id="KKC30462.1"/>
    </source>
</evidence>
<comment type="caution">
    <text evidence="1">The sequence shown here is derived from an EMBL/GenBank/DDBJ whole genome shotgun (WGS) entry which is preliminary data.</text>
</comment>
<reference evidence="1 2" key="1">
    <citation type="submission" date="2008-07" db="EMBL/GenBank/DDBJ databases">
        <authorList>
            <person name="Gonzalez J."/>
            <person name="Sokolova T."/>
            <person name="Ferriera S."/>
            <person name="Johnson J."/>
            <person name="Kravitz S."/>
            <person name="Beeson K."/>
            <person name="Sutton G."/>
            <person name="Rogers Y.-H."/>
            <person name="Friedman R."/>
            <person name="Frazier M."/>
            <person name="Venter J.C."/>
        </authorList>
    </citation>
    <scope>NUCLEOTIDE SEQUENCE [LARGE SCALE GENOMIC DNA]</scope>
    <source>
        <strain evidence="1 2">DSM 12653</strain>
    </source>
</reference>
<proteinExistence type="predicted"/>
<dbReference type="EMBL" id="ABXP02000032">
    <property type="protein sequence ID" value="KKC30462.1"/>
    <property type="molecule type" value="Genomic_DNA"/>
</dbReference>
<sequence length="56" mass="6303">MFAVSQKLSEICEKYKIGLVYLFGSQKENALKLLQGEKVVIDDPLADIKKIIPYSS</sequence>
<reference evidence="2" key="3">
    <citation type="submission" date="2015-02" db="EMBL/GenBank/DDBJ databases">
        <title>Genome analysis of three genomes within the thermophilic hydrogenogenic bacterial species Caldanaerobacter subterraneus.</title>
        <authorList>
            <person name="Sant'Anna F.H."/>
            <person name="Lebedinsky A."/>
            <person name="Sokolova T."/>
            <person name="Robb F.T."/>
            <person name="Gonzalez J.M."/>
        </authorList>
    </citation>
    <scope>NUCLEOTIDE SEQUENCE [LARGE SCALE GENOMIC DNA]</scope>
    <source>
        <strain evidence="2">DSM 12653</strain>
    </source>
</reference>
<name>A0A0F5PP65_9THEO</name>
<evidence type="ECO:0000313" key="2">
    <source>
        <dbReference type="Proteomes" id="UP000010146"/>
    </source>
</evidence>
<protein>
    <submittedName>
        <fullName evidence="1">Uncharacterized protein</fullName>
    </submittedName>
</protein>
<reference evidence="1 2" key="2">
    <citation type="journal article" date="2015" name="BMC Genomics">
        <title>Analysis of three genomes within the thermophilic bacterial species Caldanaerobacter subterraneus with a focus on carbon monoxide dehydrogenase evolution and hydrolase diversity.</title>
        <authorList>
            <person name="Sant'Anna F.H."/>
            <person name="Lebedinsky A.V."/>
            <person name="Sokolova T.G."/>
            <person name="Robb F.T."/>
            <person name="Gonzalez J.M."/>
        </authorList>
    </citation>
    <scope>NUCLEOTIDE SEQUENCE [LARGE SCALE GENOMIC DNA]</scope>
    <source>
        <strain evidence="1 2">DSM 12653</strain>
    </source>
</reference>
<organism evidence="1 2">
    <name type="scientific">Caldanaerobacter subterraneus subsp. pacificus DSM 12653</name>
    <dbReference type="NCBI Taxonomy" id="391606"/>
    <lineage>
        <taxon>Bacteria</taxon>
        <taxon>Bacillati</taxon>
        <taxon>Bacillota</taxon>
        <taxon>Clostridia</taxon>
        <taxon>Thermoanaerobacterales</taxon>
        <taxon>Thermoanaerobacteraceae</taxon>
        <taxon>Caldanaerobacter</taxon>
    </lineage>
</organism>
<gene>
    <name evidence="1" type="ORF">CDSM653_00476</name>
</gene>